<evidence type="ECO:0000256" key="1">
    <source>
        <dbReference type="ARBA" id="ARBA00004141"/>
    </source>
</evidence>
<feature type="transmembrane region" description="Helical" evidence="6">
    <location>
        <begin position="520"/>
        <end position="539"/>
    </location>
</feature>
<dbReference type="PANTHER" id="PTHR37422">
    <property type="entry name" value="TEICHURONIC ACID BIOSYNTHESIS PROTEIN TUAE"/>
    <property type="match status" value="1"/>
</dbReference>
<dbReference type="EMBL" id="MGJT01000017">
    <property type="protein sequence ID" value="OGN12471.1"/>
    <property type="molecule type" value="Genomic_DNA"/>
</dbReference>
<feature type="transmembrane region" description="Helical" evidence="6">
    <location>
        <begin position="319"/>
        <end position="335"/>
    </location>
</feature>
<feature type="transmembrane region" description="Helical" evidence="6">
    <location>
        <begin position="341"/>
        <end position="359"/>
    </location>
</feature>
<keyword evidence="2 6" id="KW-0812">Transmembrane</keyword>
<feature type="transmembrane region" description="Helical" evidence="6">
    <location>
        <begin position="371"/>
        <end position="389"/>
    </location>
</feature>
<feature type="compositionally biased region" description="Basic and acidic residues" evidence="5">
    <location>
        <begin position="111"/>
        <end position="125"/>
    </location>
</feature>
<dbReference type="PANTHER" id="PTHR37422:SF13">
    <property type="entry name" value="LIPOPOLYSACCHARIDE BIOSYNTHESIS PROTEIN PA4999-RELATED"/>
    <property type="match status" value="1"/>
</dbReference>
<feature type="transmembrane region" description="Helical" evidence="6">
    <location>
        <begin position="51"/>
        <end position="71"/>
    </location>
</feature>
<gene>
    <name evidence="8" type="ORF">A3C71_01725</name>
</gene>
<evidence type="ECO:0000256" key="2">
    <source>
        <dbReference type="ARBA" id="ARBA00022692"/>
    </source>
</evidence>
<comment type="subcellular location">
    <subcellularLocation>
        <location evidence="1">Membrane</location>
        <topology evidence="1">Multi-pass membrane protein</topology>
    </subcellularLocation>
</comment>
<evidence type="ECO:0000313" key="8">
    <source>
        <dbReference type="EMBL" id="OGN12471.1"/>
    </source>
</evidence>
<feature type="transmembrane region" description="Helical" evidence="6">
    <location>
        <begin position="12"/>
        <end position="45"/>
    </location>
</feature>
<feature type="region of interest" description="Disordered" evidence="5">
    <location>
        <begin position="111"/>
        <end position="133"/>
    </location>
</feature>
<dbReference type="InterPro" id="IPR051533">
    <property type="entry name" value="WaaL-like"/>
</dbReference>
<protein>
    <recommendedName>
        <fullName evidence="7">O-antigen ligase-related domain-containing protein</fullName>
    </recommendedName>
</protein>
<organism evidence="8 9">
    <name type="scientific">Candidatus Yanofskybacteria bacterium RIFCSPHIGHO2_02_FULL_43_15c</name>
    <dbReference type="NCBI Taxonomy" id="1802679"/>
    <lineage>
        <taxon>Bacteria</taxon>
        <taxon>Candidatus Yanofskyibacteriota</taxon>
    </lineage>
</organism>
<keyword evidence="3 6" id="KW-1133">Transmembrane helix</keyword>
<sequence>MSTLRKPINLVFLAQVLVVFMVAFGVIPRTIILPLAILMAIFVLWADLETSTAFFIRSVPIFVAIPFTSYFDSFSIWRIASGLIFLKWFYKSARGEVKTVSKSAIHLLENPRAKATTERERESGEPSRANPGSRVGGMADLLIAKIRKYPIASLLILFILLSLLSLLVANDFFTGIKRIIYLINLSLVPIVIYDLIKKSPTLTKKFLSNILISGFIVAGVGLAQLISAYLVPLNAFLDFWGNTVQLGFYGYQWVGIAMEGNTWFAYFGDQLSLRVFSTFPDSHSFPVYLLMTIPSLLTLAWSKVIHIQGRTLYESCPQRAWLTILLSTFYLLAILSGTRGIWLAILGPLLTLPFLIRYSQTKENKTTLKKLGLLLLPFFALFVIAFPIMSSNQFWVEKENNQILAKRIRSILDLNETSNSGRVEIWKKTAASIIKHPLLGVGIGNFPTVLSQHTDLAKAGSSAHNLYLNIAAEIGLVGLLAALGILAIILKRGWAVFTSFSFSTNQGSTRYFLQKVPGRTFIKIYSAALLLYSLWVLFYSLTDAILFDERAFLIFAINSAIILGLYPTHNQQSPSA</sequence>
<feature type="transmembrane region" description="Helical" evidence="6">
    <location>
        <begin position="151"/>
        <end position="173"/>
    </location>
</feature>
<proteinExistence type="predicted"/>
<evidence type="ECO:0000313" key="9">
    <source>
        <dbReference type="Proteomes" id="UP000178197"/>
    </source>
</evidence>
<accession>A0A1F8FH55</accession>
<dbReference type="GO" id="GO:0016020">
    <property type="term" value="C:membrane"/>
    <property type="evidence" value="ECO:0007669"/>
    <property type="project" value="UniProtKB-SubCell"/>
</dbReference>
<comment type="caution">
    <text evidence="8">The sequence shown here is derived from an EMBL/GenBank/DDBJ whole genome shotgun (WGS) entry which is preliminary data.</text>
</comment>
<evidence type="ECO:0000256" key="6">
    <source>
        <dbReference type="SAM" id="Phobius"/>
    </source>
</evidence>
<name>A0A1F8FH55_9BACT</name>
<evidence type="ECO:0000259" key="7">
    <source>
        <dbReference type="Pfam" id="PF04932"/>
    </source>
</evidence>
<evidence type="ECO:0000256" key="5">
    <source>
        <dbReference type="SAM" id="MobiDB-lite"/>
    </source>
</evidence>
<feature type="domain" description="O-antigen ligase-related" evidence="7">
    <location>
        <begin position="329"/>
        <end position="482"/>
    </location>
</feature>
<dbReference type="Proteomes" id="UP000178197">
    <property type="component" value="Unassembled WGS sequence"/>
</dbReference>
<keyword evidence="4 6" id="KW-0472">Membrane</keyword>
<dbReference type="Pfam" id="PF04932">
    <property type="entry name" value="Wzy_C"/>
    <property type="match status" value="1"/>
</dbReference>
<feature type="transmembrane region" description="Helical" evidence="6">
    <location>
        <begin position="285"/>
        <end position="307"/>
    </location>
</feature>
<reference evidence="8 9" key="1">
    <citation type="journal article" date="2016" name="Nat. Commun.">
        <title>Thousands of microbial genomes shed light on interconnected biogeochemical processes in an aquifer system.</title>
        <authorList>
            <person name="Anantharaman K."/>
            <person name="Brown C.T."/>
            <person name="Hug L.A."/>
            <person name="Sharon I."/>
            <person name="Castelle C.J."/>
            <person name="Probst A.J."/>
            <person name="Thomas B.C."/>
            <person name="Singh A."/>
            <person name="Wilkins M.J."/>
            <person name="Karaoz U."/>
            <person name="Brodie E.L."/>
            <person name="Williams K.H."/>
            <person name="Hubbard S.S."/>
            <person name="Banfield J.F."/>
        </authorList>
    </citation>
    <scope>NUCLEOTIDE SEQUENCE [LARGE SCALE GENOMIC DNA]</scope>
</reference>
<feature type="transmembrane region" description="Helical" evidence="6">
    <location>
        <begin position="466"/>
        <end position="490"/>
    </location>
</feature>
<evidence type="ECO:0000256" key="3">
    <source>
        <dbReference type="ARBA" id="ARBA00022989"/>
    </source>
</evidence>
<dbReference type="AlphaFoldDB" id="A0A1F8FH55"/>
<evidence type="ECO:0000256" key="4">
    <source>
        <dbReference type="ARBA" id="ARBA00023136"/>
    </source>
</evidence>
<dbReference type="InterPro" id="IPR007016">
    <property type="entry name" value="O-antigen_ligase-rel_domated"/>
</dbReference>
<feature type="transmembrane region" description="Helical" evidence="6">
    <location>
        <begin position="179"/>
        <end position="196"/>
    </location>
</feature>
<feature type="transmembrane region" description="Helical" evidence="6">
    <location>
        <begin position="208"/>
        <end position="231"/>
    </location>
</feature>
<feature type="transmembrane region" description="Helical" evidence="6">
    <location>
        <begin position="551"/>
        <end position="568"/>
    </location>
</feature>